<feature type="domain" description="SbsA Ig-like" evidence="3">
    <location>
        <begin position="559"/>
        <end position="652"/>
    </location>
</feature>
<sequence>MTRFAVLTLLIVMVGILPACSSGSGGSNGSANPRDEVTPQGLIFTYPFNGQSDVVLDTTMVVDFGGAVSGDVSDAFALQIDGDDAQPPLTATQDEDQPNIIRLTASADLLPNTRYDVVATDSIAGGNTNFDAGDRVFSFITRPAEGRPADGDFKVTTVTPGETNEITGEKSIFAQFNAIRVIFNEPLDPATVDDSTFVVTGPDGEQITTGTNGDATQAKLTALGRYIVFDPTEDLLPPGKYTISWTSDIVSEFGKPLVAGSQTRQVLSIGKPIPQTLTIEDTGTNPDDLPDNNLDGMATNNVNISSKLIASNDQPVVGPGDVDGAAASRVARGVETTLSTPGQPGFGDVFPAVIRAGQKFQLKGLSLSLNGDIATPIDPSGLIDVNFINDVDVYLMANDYRNIEAPTAVRLRFDLGIGTLITATAGTPENIIQSLANGVFNQTVLNIQAAGLAVPRANGDLAISTIGTFPINVNRTDNATTDFQLTLVLPALPDDQIDVAADQLPPTVTAQSPTACLYAFGSAAYNPVFASLGASPTALPEQLCTDGSPGDDDSAAINSFPIESSPAITFSEPLDPTSVNPGSIMLTSDAGDVPATYRVEGFSIVIDPISLLQPSTQYTIMLNASDTLKDLAGNAVSFENTLGPGQTIAFTTEPQVETSPTPPLLGTLSPGIPCALEGGDFNSGGDTAGHCVGDDPGMDADGNDIASDDFPVFTSPANVSVDGFFSKLVDSDSIVLANGCLTAGSGDANSNAGATVAVQQMNGSGQCVGAVPGEIALANQGDALTRGFSFRPSEDFQPGTRYWIVVCGTDGSSCSNQIVDADGTALNTNPLNGTGSTPQAATTQPPAGGPDIVIPFDATAASDDYYANQFTLPESDTNGNGQFDDGEVPQAGNRTLLTLTTELLGNSLMIPGEQADGRFASYLSLARPIAIRDTMEDCAALDSVANADGSSAVGSTPNECIRVSLLPGGINSLTGVDIDISQLSATITGAVGGPLDQLVGAIVDQLALVNEDPDQGPTSPIGEIPAVGNAINGLLSTVGGLLGGNPEMTPEEAGGLLGQILPPDSQIAQLFSMLLNDETTVGSLLNQLSQPGDLVGGLLSALLDDAGLGDTTALRTGRILLRFPNDANTDGTQSGYIVDKCTGTFPARTDADGNVTSPAVPYDFEPCFAASLTLVANAPDGQGVALDQQPINVNIVGPVTFEQNGRLAISVRNSNRFRLNATALNLLPATATVDPGGLNFQLVGSPAHGGREFPNR</sequence>
<dbReference type="InterPro" id="IPR014755">
    <property type="entry name" value="Cu-Rt/internalin_Ig-like"/>
</dbReference>
<keyword evidence="1 2" id="KW-0732">Signal</keyword>
<dbReference type="Proteomes" id="UP001595462">
    <property type="component" value="Unassembled WGS sequence"/>
</dbReference>
<evidence type="ECO:0000259" key="3">
    <source>
        <dbReference type="Pfam" id="PF13205"/>
    </source>
</evidence>
<organism evidence="4 5">
    <name type="scientific">Salinisphaera aquimarina</name>
    <dbReference type="NCBI Taxonomy" id="2094031"/>
    <lineage>
        <taxon>Bacteria</taxon>
        <taxon>Pseudomonadati</taxon>
        <taxon>Pseudomonadota</taxon>
        <taxon>Gammaproteobacteria</taxon>
        <taxon>Salinisphaerales</taxon>
        <taxon>Salinisphaeraceae</taxon>
        <taxon>Salinisphaera</taxon>
    </lineage>
</organism>
<keyword evidence="5" id="KW-1185">Reference proteome</keyword>
<dbReference type="RefSeq" id="WP_380686093.1">
    <property type="nucleotide sequence ID" value="NZ_JBHRSS010000001.1"/>
</dbReference>
<accession>A0ABV7EJ90</accession>
<dbReference type="EMBL" id="JBHRSS010000001">
    <property type="protein sequence ID" value="MFC3102740.1"/>
    <property type="molecule type" value="Genomic_DNA"/>
</dbReference>
<dbReference type="Gene3D" id="2.60.40.1220">
    <property type="match status" value="2"/>
</dbReference>
<feature type="domain" description="SbsA Ig-like" evidence="3">
    <location>
        <begin position="38"/>
        <end position="141"/>
    </location>
</feature>
<protein>
    <submittedName>
        <fullName evidence="4">Ig-like domain-containing protein</fullName>
    </submittedName>
</protein>
<comment type="caution">
    <text evidence="4">The sequence shown here is derived from an EMBL/GenBank/DDBJ whole genome shotgun (WGS) entry which is preliminary data.</text>
</comment>
<feature type="domain" description="SbsA Ig-like" evidence="3">
    <location>
        <begin position="173"/>
        <end position="257"/>
    </location>
</feature>
<evidence type="ECO:0000256" key="1">
    <source>
        <dbReference type="ARBA" id="ARBA00022729"/>
    </source>
</evidence>
<feature type="chain" id="PRO_5046241015" evidence="2">
    <location>
        <begin position="20"/>
        <end position="1256"/>
    </location>
</feature>
<proteinExistence type="predicted"/>
<dbReference type="Pfam" id="PF13205">
    <property type="entry name" value="Big_5"/>
    <property type="match status" value="3"/>
</dbReference>
<feature type="signal peptide" evidence="2">
    <location>
        <begin position="1"/>
        <end position="19"/>
    </location>
</feature>
<gene>
    <name evidence="4" type="ORF">ACFOSU_02410</name>
</gene>
<name>A0ABV7EJ90_9GAMM</name>
<evidence type="ECO:0000313" key="5">
    <source>
        <dbReference type="Proteomes" id="UP001595462"/>
    </source>
</evidence>
<evidence type="ECO:0000313" key="4">
    <source>
        <dbReference type="EMBL" id="MFC3102740.1"/>
    </source>
</evidence>
<dbReference type="InterPro" id="IPR032812">
    <property type="entry name" value="SbsA_Ig"/>
</dbReference>
<reference evidence="5" key="1">
    <citation type="journal article" date="2019" name="Int. J. Syst. Evol. Microbiol.">
        <title>The Global Catalogue of Microorganisms (GCM) 10K type strain sequencing project: providing services to taxonomists for standard genome sequencing and annotation.</title>
        <authorList>
            <consortium name="The Broad Institute Genomics Platform"/>
            <consortium name="The Broad Institute Genome Sequencing Center for Infectious Disease"/>
            <person name="Wu L."/>
            <person name="Ma J."/>
        </authorList>
    </citation>
    <scope>NUCLEOTIDE SEQUENCE [LARGE SCALE GENOMIC DNA]</scope>
    <source>
        <strain evidence="5">KCTC 52640</strain>
    </source>
</reference>
<evidence type="ECO:0000256" key="2">
    <source>
        <dbReference type="SAM" id="SignalP"/>
    </source>
</evidence>